<keyword evidence="4" id="KW-0812">Transmembrane</keyword>
<keyword evidence="3 4" id="KW-0408">Iron</keyword>
<dbReference type="InterPro" id="IPR001199">
    <property type="entry name" value="Cyt_B5-like_heme/steroid-bd"/>
</dbReference>
<feature type="transmembrane region" description="Helical" evidence="4">
    <location>
        <begin position="19"/>
        <end position="37"/>
    </location>
</feature>
<dbReference type="InterPro" id="IPR036400">
    <property type="entry name" value="Cyt_B5-like_heme/steroid_sf"/>
</dbReference>
<evidence type="ECO:0000256" key="1">
    <source>
        <dbReference type="ARBA" id="ARBA00022617"/>
    </source>
</evidence>
<keyword evidence="4" id="KW-1133">Transmembrane helix</keyword>
<dbReference type="Proteomes" id="UP000190776">
    <property type="component" value="Unassembled WGS sequence"/>
</dbReference>
<comment type="caution">
    <text evidence="7">The sequence shown here is derived from an EMBL/GenBank/DDBJ whole genome shotgun (WGS) entry which is preliminary data.</text>
</comment>
<dbReference type="OrthoDB" id="432299at2759"/>
<feature type="compositionally biased region" description="Gly residues" evidence="5">
    <location>
        <begin position="229"/>
        <end position="240"/>
    </location>
</feature>
<evidence type="ECO:0000313" key="8">
    <source>
        <dbReference type="Proteomes" id="UP000190776"/>
    </source>
</evidence>
<dbReference type="Pfam" id="PF00173">
    <property type="entry name" value="Cyt-b5"/>
    <property type="match status" value="1"/>
</dbReference>
<feature type="compositionally biased region" description="Low complexity" evidence="5">
    <location>
        <begin position="159"/>
        <end position="170"/>
    </location>
</feature>
<evidence type="ECO:0000313" key="7">
    <source>
        <dbReference type="EMBL" id="OMP86851.1"/>
    </source>
</evidence>
<dbReference type="GO" id="GO:0005737">
    <property type="term" value="C:cytoplasm"/>
    <property type="evidence" value="ECO:0007669"/>
    <property type="project" value="TreeGrafter"/>
</dbReference>
<comment type="similarity">
    <text evidence="4">Belongs to the cytochrome b5 family.</text>
</comment>
<evidence type="ECO:0000259" key="6">
    <source>
        <dbReference type="PROSITE" id="PS50255"/>
    </source>
</evidence>
<dbReference type="STRING" id="420778.A0A1S8BHB5"/>
<dbReference type="PROSITE" id="PS00191">
    <property type="entry name" value="CYTOCHROME_B5_1"/>
    <property type="match status" value="1"/>
</dbReference>
<accession>A0A1S8BHB5</accession>
<name>A0A1S8BHB5_9PEZI</name>
<keyword evidence="2 4" id="KW-0479">Metal-binding</keyword>
<dbReference type="PANTHER" id="PTHR46237">
    <property type="entry name" value="CYTOCHROME B5 REDUCTASE 4 FAMILY MEMBER"/>
    <property type="match status" value="1"/>
</dbReference>
<evidence type="ECO:0000256" key="3">
    <source>
        <dbReference type="ARBA" id="ARBA00023004"/>
    </source>
</evidence>
<reference evidence="7 8" key="1">
    <citation type="submission" date="2017-01" db="EMBL/GenBank/DDBJ databases">
        <title>Draft genome sequence of Diplodia seriata F98.1, a fungal species involved in grapevine trunk diseases.</title>
        <authorList>
            <person name="Robert-Siegwald G."/>
            <person name="Vallet J."/>
            <person name="Abou-Mansour E."/>
            <person name="Xu J."/>
            <person name="Rey P."/>
            <person name="Bertsch C."/>
            <person name="Rego C."/>
            <person name="Larignon P."/>
            <person name="Fontaine F."/>
            <person name="Lebrun M.-H."/>
        </authorList>
    </citation>
    <scope>NUCLEOTIDE SEQUENCE [LARGE SCALE GENOMIC DNA]</scope>
    <source>
        <strain evidence="7 8">F98.1</strain>
    </source>
</reference>
<keyword evidence="4" id="KW-0472">Membrane</keyword>
<feature type="compositionally biased region" description="Low complexity" evidence="5">
    <location>
        <begin position="113"/>
        <end position="129"/>
    </location>
</feature>
<feature type="region of interest" description="Disordered" evidence="5">
    <location>
        <begin position="53"/>
        <end position="260"/>
    </location>
</feature>
<protein>
    <submittedName>
        <fullName evidence="7">Cytochrome b5 reductase 4</fullName>
    </submittedName>
</protein>
<feature type="compositionally biased region" description="Low complexity" evidence="5">
    <location>
        <begin position="178"/>
        <end position="187"/>
    </location>
</feature>
<dbReference type="InterPro" id="IPR018506">
    <property type="entry name" value="Cyt_B5_heme-BS"/>
</dbReference>
<feature type="domain" description="Cytochrome b5 heme-binding" evidence="6">
    <location>
        <begin position="288"/>
        <end position="372"/>
    </location>
</feature>
<dbReference type="EMBL" id="MSZU01000077">
    <property type="protein sequence ID" value="OMP86851.1"/>
    <property type="molecule type" value="Genomic_DNA"/>
</dbReference>
<dbReference type="PANTHER" id="PTHR46237:SF1">
    <property type="entry name" value="CYTOCHROME B5 REDUCTASE 4"/>
    <property type="match status" value="1"/>
</dbReference>
<evidence type="ECO:0000256" key="2">
    <source>
        <dbReference type="ARBA" id="ARBA00022723"/>
    </source>
</evidence>
<feature type="compositionally biased region" description="Polar residues" evidence="5">
    <location>
        <begin position="70"/>
        <end position="79"/>
    </location>
</feature>
<dbReference type="AlphaFoldDB" id="A0A1S8BHB5"/>
<feature type="compositionally biased region" description="Acidic residues" evidence="5">
    <location>
        <begin position="130"/>
        <end position="141"/>
    </location>
</feature>
<sequence length="389" mass="41077">MAAIPQQHMHPPPTQPRDMLLGISALLISATFLLYSHPPRTWLQLFRSWSQRGLAAPPKPDCIPDDPKPSQLTSDSSQKSPPPPAADERKPPVTIQVPRLDETPSEDSESAQTTPKATTFPPVPTFTVADGDDDEDDEDDNLPPPSFPAMNSAQRASGPSLAPSALKAPPKLKPLPTQPAAAAAAALMPPPPTPQPLQQQRAGGLMPPPRMPASSLRTGPSGPLPNRGPPGGGGGGGGGSSNSLGLPMAAPVKTPNPRAKVSLTPGHSPLDWAALVKSSANLSGVGSLRRVAPSELKRYNGRKNRQTGETMPAWSAYQGKVYNITPYLPYHPGGEGELRRAAGKDGEKLFNEVHPWVNWDNMLSECVVGILVPEHSVGEPATSSLDDMD</sequence>
<dbReference type="GO" id="GO:0004128">
    <property type="term" value="F:cytochrome-b5 reductase activity, acting on NAD(P)H"/>
    <property type="evidence" value="ECO:0007669"/>
    <property type="project" value="TreeGrafter"/>
</dbReference>
<evidence type="ECO:0000256" key="5">
    <source>
        <dbReference type="SAM" id="MobiDB-lite"/>
    </source>
</evidence>
<dbReference type="Gene3D" id="3.10.120.10">
    <property type="entry name" value="Cytochrome b5-like heme/steroid binding domain"/>
    <property type="match status" value="1"/>
</dbReference>
<dbReference type="GO" id="GO:0020037">
    <property type="term" value="F:heme binding"/>
    <property type="evidence" value="ECO:0007669"/>
    <property type="project" value="UniProtKB-UniRule"/>
</dbReference>
<dbReference type="SUPFAM" id="SSF55856">
    <property type="entry name" value="Cytochrome b5-like heme/steroid binding domain"/>
    <property type="match status" value="1"/>
</dbReference>
<dbReference type="PROSITE" id="PS50255">
    <property type="entry name" value="CYTOCHROME_B5_2"/>
    <property type="match status" value="1"/>
</dbReference>
<proteinExistence type="inferred from homology"/>
<evidence type="ECO:0000256" key="4">
    <source>
        <dbReference type="RuleBase" id="RU362121"/>
    </source>
</evidence>
<keyword evidence="1 4" id="KW-0349">Heme</keyword>
<gene>
    <name evidence="7" type="ORF">BK809_0000526</name>
</gene>
<dbReference type="GO" id="GO:0046872">
    <property type="term" value="F:metal ion binding"/>
    <property type="evidence" value="ECO:0007669"/>
    <property type="project" value="UniProtKB-UniRule"/>
</dbReference>
<organism evidence="7 8">
    <name type="scientific">Diplodia seriata</name>
    <dbReference type="NCBI Taxonomy" id="420778"/>
    <lineage>
        <taxon>Eukaryota</taxon>
        <taxon>Fungi</taxon>
        <taxon>Dikarya</taxon>
        <taxon>Ascomycota</taxon>
        <taxon>Pezizomycotina</taxon>
        <taxon>Dothideomycetes</taxon>
        <taxon>Dothideomycetes incertae sedis</taxon>
        <taxon>Botryosphaeriales</taxon>
        <taxon>Botryosphaeriaceae</taxon>
        <taxon>Diplodia</taxon>
    </lineage>
</organism>
<dbReference type="SMART" id="SM01117">
    <property type="entry name" value="Cyt-b5"/>
    <property type="match status" value="1"/>
</dbReference>
<dbReference type="InterPro" id="IPR051872">
    <property type="entry name" value="Cytochrome_b5/Flavoprotein_Rdt"/>
</dbReference>